<dbReference type="GO" id="GO:0051539">
    <property type="term" value="F:4 iron, 4 sulfur cluster binding"/>
    <property type="evidence" value="ECO:0007669"/>
    <property type="project" value="InterPro"/>
</dbReference>
<dbReference type="PANTHER" id="PTHR43020">
    <property type="entry name" value="CDK5 REGULATORY SUBUNIT-ASSOCIATED PROTEIN 1"/>
    <property type="match status" value="1"/>
</dbReference>
<dbReference type="FunFam" id="3.40.50.12160:FF:000003">
    <property type="entry name" value="CDK5 regulatory subunit-associated protein 1"/>
    <property type="match status" value="1"/>
</dbReference>
<reference evidence="2" key="1">
    <citation type="submission" date="2020-11" db="EMBL/GenBank/DDBJ databases">
        <authorList>
            <person name="Tran Van P."/>
        </authorList>
    </citation>
    <scope>NUCLEOTIDE SEQUENCE</scope>
</reference>
<name>A0A7R8ZTZ5_9CRUS</name>
<dbReference type="GO" id="GO:0005829">
    <property type="term" value="C:cytosol"/>
    <property type="evidence" value="ECO:0007669"/>
    <property type="project" value="TreeGrafter"/>
</dbReference>
<dbReference type="InterPro" id="IPR013848">
    <property type="entry name" value="Methylthiotransferase_N"/>
</dbReference>
<dbReference type="PROSITE" id="PS51449">
    <property type="entry name" value="MTTASE_N"/>
    <property type="match status" value="1"/>
</dbReference>
<feature type="compositionally biased region" description="Polar residues" evidence="1">
    <location>
        <begin position="33"/>
        <end position="43"/>
    </location>
</feature>
<gene>
    <name evidence="2" type="ORF">CTOB1V02_LOCUS12206</name>
</gene>
<sequence>MLPSVVLWRVATRQTFGRSSQVLLQQHLALTSSKRNSSDTSQPPRDIKNGPGLSDFMALPQATPVKVDLGPRHPYVSASDVNGKGANVYFEVYGCQMNVSDTEIVWSILQQSGYNRTLKCEEADVILLMTCSIRERAEDKVRRRLESLACLRKKTRKLPLRVGVLGCMAERLKRRLLEEDGTVDVICGPDAYRDLPRLLALPLISNEAGVNTILSLEETYANVRPVRLDPDRISAF</sequence>
<dbReference type="GO" id="GO:0035597">
    <property type="term" value="F:tRNA-2-methylthio-N(6)-dimethylallyladenosine(37) synthase activity"/>
    <property type="evidence" value="ECO:0007669"/>
    <property type="project" value="TreeGrafter"/>
</dbReference>
<dbReference type="Pfam" id="PF00919">
    <property type="entry name" value="UPF0004"/>
    <property type="match status" value="1"/>
</dbReference>
<dbReference type="InterPro" id="IPR038135">
    <property type="entry name" value="Methylthiotransferase_N_sf"/>
</dbReference>
<feature type="non-terminal residue" evidence="2">
    <location>
        <position position="1"/>
    </location>
</feature>
<dbReference type="Gene3D" id="3.40.50.12160">
    <property type="entry name" value="Methylthiotransferase, N-terminal domain"/>
    <property type="match status" value="1"/>
</dbReference>
<evidence type="ECO:0000256" key="1">
    <source>
        <dbReference type="SAM" id="MobiDB-lite"/>
    </source>
</evidence>
<dbReference type="PANTHER" id="PTHR43020:SF2">
    <property type="entry name" value="MITOCHONDRIAL TRNA METHYLTHIOTRANSFERASE CDK5RAP1"/>
    <property type="match status" value="1"/>
</dbReference>
<dbReference type="OrthoDB" id="190098at2759"/>
<dbReference type="EMBL" id="OB668526">
    <property type="protein sequence ID" value="CAD7234390.1"/>
    <property type="molecule type" value="Genomic_DNA"/>
</dbReference>
<organism evidence="2">
    <name type="scientific">Cyprideis torosa</name>
    <dbReference type="NCBI Taxonomy" id="163714"/>
    <lineage>
        <taxon>Eukaryota</taxon>
        <taxon>Metazoa</taxon>
        <taxon>Ecdysozoa</taxon>
        <taxon>Arthropoda</taxon>
        <taxon>Crustacea</taxon>
        <taxon>Oligostraca</taxon>
        <taxon>Ostracoda</taxon>
        <taxon>Podocopa</taxon>
        <taxon>Podocopida</taxon>
        <taxon>Cytherocopina</taxon>
        <taxon>Cytheroidea</taxon>
        <taxon>Cytherideidae</taxon>
        <taxon>Cyprideis</taxon>
    </lineage>
</organism>
<feature type="region of interest" description="Disordered" evidence="1">
    <location>
        <begin position="33"/>
        <end position="53"/>
    </location>
</feature>
<dbReference type="AlphaFoldDB" id="A0A7R8ZTZ5"/>
<proteinExistence type="predicted"/>
<protein>
    <submittedName>
        <fullName evidence="2">Uncharacterized protein</fullName>
    </submittedName>
</protein>
<dbReference type="GO" id="GO:0005739">
    <property type="term" value="C:mitochondrion"/>
    <property type="evidence" value="ECO:0007669"/>
    <property type="project" value="TreeGrafter"/>
</dbReference>
<evidence type="ECO:0000313" key="2">
    <source>
        <dbReference type="EMBL" id="CAD7234390.1"/>
    </source>
</evidence>
<accession>A0A7R8ZTZ5</accession>